<dbReference type="InterPro" id="IPR036412">
    <property type="entry name" value="HAD-like_sf"/>
</dbReference>
<dbReference type="AlphaFoldDB" id="A0A5B2XCP6"/>
<reference evidence="1 2" key="1">
    <citation type="submission" date="2019-09" db="EMBL/GenBank/DDBJ databases">
        <title>Goodfellowia gen. nov., a new genus of the Pseudonocardineae related to Actinoalloteichus, containing Goodfellowia coeruleoviolacea gen. nov., comb. nov. gen. nov., comb. nov.</title>
        <authorList>
            <person name="Labeda D."/>
        </authorList>
    </citation>
    <scope>NUCLEOTIDE SEQUENCE [LARGE SCALE GENOMIC DNA]</scope>
    <source>
        <strain evidence="1 2">AN110305</strain>
    </source>
</reference>
<comment type="caution">
    <text evidence="1">The sequence shown here is derived from an EMBL/GenBank/DDBJ whole genome shotgun (WGS) entry which is preliminary data.</text>
</comment>
<proteinExistence type="predicted"/>
<keyword evidence="2" id="KW-1185">Reference proteome</keyword>
<protein>
    <submittedName>
        <fullName evidence="1">HAD family phosphatase</fullName>
    </submittedName>
</protein>
<dbReference type="Gene3D" id="3.40.50.1000">
    <property type="entry name" value="HAD superfamily/HAD-like"/>
    <property type="match status" value="1"/>
</dbReference>
<dbReference type="Proteomes" id="UP000323454">
    <property type="component" value="Unassembled WGS sequence"/>
</dbReference>
<reference evidence="1 2" key="2">
    <citation type="submission" date="2019-09" db="EMBL/GenBank/DDBJ databases">
        <authorList>
            <person name="Jin C."/>
        </authorList>
    </citation>
    <scope>NUCLEOTIDE SEQUENCE [LARGE SCALE GENOMIC DNA]</scope>
    <source>
        <strain evidence="1 2">AN110305</strain>
    </source>
</reference>
<name>A0A5B2XCP6_9PSEU</name>
<dbReference type="InterPro" id="IPR052898">
    <property type="entry name" value="ACAD10-like"/>
</dbReference>
<dbReference type="EMBL" id="VUOB01000028">
    <property type="protein sequence ID" value="KAA2261538.1"/>
    <property type="molecule type" value="Genomic_DNA"/>
</dbReference>
<sequence length="209" mass="23150">MWTDFGGVLTPPIDDALDRVADAAGIPAAELYGAMLRIAPPGHDVLEQLELGQVSQAAWGRELTRELAPDWVPRIDLGRFGDHWYADRPFNTALFDGLLAAKRAGFGLGLLTNSVLEWEPHRRAMISDHGEFDLVIRSHEVGLRKPDPEIYRLAERSFGVKPARCLLIDDLAANCAAAQERGWRAILHRDTATTLAEVEEWRSGWSSGS</sequence>
<dbReference type="OrthoDB" id="9795007at2"/>
<evidence type="ECO:0000313" key="2">
    <source>
        <dbReference type="Proteomes" id="UP000323454"/>
    </source>
</evidence>
<dbReference type="InterPro" id="IPR023214">
    <property type="entry name" value="HAD_sf"/>
</dbReference>
<organism evidence="1 2">
    <name type="scientific">Solihabitans fulvus</name>
    <dbReference type="NCBI Taxonomy" id="1892852"/>
    <lineage>
        <taxon>Bacteria</taxon>
        <taxon>Bacillati</taxon>
        <taxon>Actinomycetota</taxon>
        <taxon>Actinomycetes</taxon>
        <taxon>Pseudonocardiales</taxon>
        <taxon>Pseudonocardiaceae</taxon>
        <taxon>Solihabitans</taxon>
    </lineage>
</organism>
<dbReference type="NCBIfam" id="TIGR01509">
    <property type="entry name" value="HAD-SF-IA-v3"/>
    <property type="match status" value="1"/>
</dbReference>
<dbReference type="PRINTS" id="PR00413">
    <property type="entry name" value="HADHALOGNASE"/>
</dbReference>
<dbReference type="Pfam" id="PF00702">
    <property type="entry name" value="Hydrolase"/>
    <property type="match status" value="1"/>
</dbReference>
<dbReference type="SUPFAM" id="SSF56784">
    <property type="entry name" value="HAD-like"/>
    <property type="match status" value="1"/>
</dbReference>
<dbReference type="CDD" id="cd02603">
    <property type="entry name" value="HAD_sEH-N_like"/>
    <property type="match status" value="1"/>
</dbReference>
<dbReference type="PANTHER" id="PTHR47829:SF1">
    <property type="entry name" value="HAD FAMILY PHOSPHATASE"/>
    <property type="match status" value="1"/>
</dbReference>
<gene>
    <name evidence="1" type="ORF">F0L68_16725</name>
</gene>
<accession>A0A5B2XCP6</accession>
<dbReference type="Gene3D" id="1.10.150.240">
    <property type="entry name" value="Putative phosphatase, domain 2"/>
    <property type="match status" value="1"/>
</dbReference>
<dbReference type="InterPro" id="IPR006439">
    <property type="entry name" value="HAD-SF_hydro_IA"/>
</dbReference>
<dbReference type="PANTHER" id="PTHR47829">
    <property type="entry name" value="HYDROLASE, PUTATIVE (AFU_ORTHOLOGUE AFUA_1G12880)-RELATED"/>
    <property type="match status" value="1"/>
</dbReference>
<dbReference type="InterPro" id="IPR023198">
    <property type="entry name" value="PGP-like_dom2"/>
</dbReference>
<evidence type="ECO:0000313" key="1">
    <source>
        <dbReference type="EMBL" id="KAA2261538.1"/>
    </source>
</evidence>